<dbReference type="InterPro" id="IPR024478">
    <property type="entry name" value="HlyB_4HB_MCP"/>
</dbReference>
<feature type="domain" description="Zn-dependent PLC" evidence="2">
    <location>
        <begin position="1"/>
        <end position="36"/>
    </location>
</feature>
<feature type="transmembrane region" description="Helical" evidence="1">
    <location>
        <begin position="189"/>
        <end position="206"/>
    </location>
</feature>
<keyword evidence="1" id="KW-0812">Transmembrane</keyword>
<dbReference type="RefSeq" id="WP_188764604.1">
    <property type="nucleotide sequence ID" value="NZ_BMKK01000001.1"/>
</dbReference>
<dbReference type="InterPro" id="IPR001531">
    <property type="entry name" value="Zn_PLipaseC"/>
</dbReference>
<accession>A0A916YHU3</accession>
<protein>
    <recommendedName>
        <fullName evidence="2">Zn-dependent PLC domain-containing protein</fullName>
    </recommendedName>
</protein>
<sequence>MKWAYSIEQKLKAALALTVLFVFLFIKNVSDQNSFTELGQTFSVVYEDRLLAESYIYEFSDHLSRKKLLIDDSKDNQDLKQHRAEIASHNNAIRQLVAAYEKTKLTPTEEVLFRELKKKINQNIALEKQYLGALNTQKDHSKHALDASFYAILTNLNHLSHIQINEGERLNKTSQKIVLGSESQNQFELTLLIVLGLIILGLIFTSKSTLAKIPQKSSLN</sequence>
<keyword evidence="1" id="KW-1133">Transmembrane helix</keyword>
<dbReference type="GO" id="GO:0008270">
    <property type="term" value="F:zinc ion binding"/>
    <property type="evidence" value="ECO:0007669"/>
    <property type="project" value="InterPro"/>
</dbReference>
<evidence type="ECO:0000313" key="4">
    <source>
        <dbReference type="Proteomes" id="UP000609064"/>
    </source>
</evidence>
<name>A0A916YHU3_9BACT</name>
<dbReference type="EMBL" id="BMKK01000001">
    <property type="protein sequence ID" value="GGD45397.1"/>
    <property type="molecule type" value="Genomic_DNA"/>
</dbReference>
<dbReference type="PROSITE" id="PS51346">
    <property type="entry name" value="PROKAR_ZN_DEPEND_PLPC_2"/>
    <property type="match status" value="1"/>
</dbReference>
<keyword evidence="4" id="KW-1185">Reference proteome</keyword>
<evidence type="ECO:0000259" key="2">
    <source>
        <dbReference type="PROSITE" id="PS51346"/>
    </source>
</evidence>
<dbReference type="AlphaFoldDB" id="A0A916YHU3"/>
<keyword evidence="1" id="KW-0472">Membrane</keyword>
<organism evidence="3 4">
    <name type="scientific">Emticicia aquatilis</name>
    <dbReference type="NCBI Taxonomy" id="1537369"/>
    <lineage>
        <taxon>Bacteria</taxon>
        <taxon>Pseudomonadati</taxon>
        <taxon>Bacteroidota</taxon>
        <taxon>Cytophagia</taxon>
        <taxon>Cytophagales</taxon>
        <taxon>Leadbetterellaceae</taxon>
        <taxon>Emticicia</taxon>
    </lineage>
</organism>
<reference evidence="3" key="2">
    <citation type="submission" date="2020-09" db="EMBL/GenBank/DDBJ databases">
        <authorList>
            <person name="Sun Q."/>
            <person name="Zhou Y."/>
        </authorList>
    </citation>
    <scope>NUCLEOTIDE SEQUENCE</scope>
    <source>
        <strain evidence="3">CGMCC 1.15958</strain>
    </source>
</reference>
<proteinExistence type="predicted"/>
<evidence type="ECO:0000313" key="3">
    <source>
        <dbReference type="EMBL" id="GGD45397.1"/>
    </source>
</evidence>
<dbReference type="GO" id="GO:0004629">
    <property type="term" value="F:phospholipase C activity"/>
    <property type="evidence" value="ECO:0007669"/>
    <property type="project" value="InterPro"/>
</dbReference>
<reference evidence="3" key="1">
    <citation type="journal article" date="2014" name="Int. J. Syst. Evol. Microbiol.">
        <title>Complete genome sequence of Corynebacterium casei LMG S-19264T (=DSM 44701T), isolated from a smear-ripened cheese.</title>
        <authorList>
            <consortium name="US DOE Joint Genome Institute (JGI-PGF)"/>
            <person name="Walter F."/>
            <person name="Albersmeier A."/>
            <person name="Kalinowski J."/>
            <person name="Ruckert C."/>
        </authorList>
    </citation>
    <scope>NUCLEOTIDE SEQUENCE</scope>
    <source>
        <strain evidence="3">CGMCC 1.15958</strain>
    </source>
</reference>
<evidence type="ECO:0000256" key="1">
    <source>
        <dbReference type="SAM" id="Phobius"/>
    </source>
</evidence>
<gene>
    <name evidence="3" type="ORF">GCM10011514_06760</name>
</gene>
<comment type="caution">
    <text evidence="3">The sequence shown here is derived from an EMBL/GenBank/DDBJ whole genome shotgun (WGS) entry which is preliminary data.</text>
</comment>
<dbReference type="Pfam" id="PF12729">
    <property type="entry name" value="4HB_MCP_1"/>
    <property type="match status" value="1"/>
</dbReference>
<dbReference type="Proteomes" id="UP000609064">
    <property type="component" value="Unassembled WGS sequence"/>
</dbReference>